<dbReference type="InterPro" id="IPR039420">
    <property type="entry name" value="WalR-like"/>
</dbReference>
<dbReference type="SUPFAM" id="SSF52172">
    <property type="entry name" value="CheY-like"/>
    <property type="match status" value="1"/>
</dbReference>
<reference evidence="4 5" key="1">
    <citation type="submission" date="2022-03" db="EMBL/GenBank/DDBJ databases">
        <title>Pseudonocardia alaer sp. nov., a novel actinomycete isolated from reed forest soil.</title>
        <authorList>
            <person name="Wang L."/>
        </authorList>
    </citation>
    <scope>NUCLEOTIDE SEQUENCE [LARGE SCALE GENOMIC DNA]</scope>
    <source>
        <strain evidence="4 5">Y-16303</strain>
    </source>
</reference>
<organism evidence="4 5">
    <name type="scientific">Pseudonocardia alaniniphila</name>
    <dbReference type="NCBI Taxonomy" id="75291"/>
    <lineage>
        <taxon>Bacteria</taxon>
        <taxon>Bacillati</taxon>
        <taxon>Actinomycetota</taxon>
        <taxon>Actinomycetes</taxon>
        <taxon>Pseudonocardiales</taxon>
        <taxon>Pseudonocardiaceae</taxon>
        <taxon>Pseudonocardia</taxon>
    </lineage>
</organism>
<protein>
    <submittedName>
        <fullName evidence="4">Response regulator transcription factor</fullName>
    </submittedName>
</protein>
<dbReference type="InterPro" id="IPR011006">
    <property type="entry name" value="CheY-like_superfamily"/>
</dbReference>
<comment type="caution">
    <text evidence="4">The sequence shown here is derived from an EMBL/GenBank/DDBJ whole genome shotgun (WGS) entry which is preliminary data.</text>
</comment>
<dbReference type="PROSITE" id="PS50110">
    <property type="entry name" value="RESPONSE_REGULATORY"/>
    <property type="match status" value="1"/>
</dbReference>
<dbReference type="SUPFAM" id="SSF46894">
    <property type="entry name" value="C-terminal effector domain of the bipartite response regulators"/>
    <property type="match status" value="1"/>
</dbReference>
<dbReference type="RefSeq" id="WP_241037399.1">
    <property type="nucleotide sequence ID" value="NZ_BAAAJF010000015.1"/>
</dbReference>
<dbReference type="Gene3D" id="3.40.50.2300">
    <property type="match status" value="1"/>
</dbReference>
<dbReference type="InterPro" id="IPR016032">
    <property type="entry name" value="Sig_transdc_resp-reg_C-effctor"/>
</dbReference>
<evidence type="ECO:0000259" key="3">
    <source>
        <dbReference type="PROSITE" id="PS50110"/>
    </source>
</evidence>
<evidence type="ECO:0000313" key="5">
    <source>
        <dbReference type="Proteomes" id="UP001299970"/>
    </source>
</evidence>
<comment type="caution">
    <text evidence="2">Lacks conserved residue(s) required for the propagation of feature annotation.</text>
</comment>
<dbReference type="EMBL" id="JAKXMK010000012">
    <property type="protein sequence ID" value="MCH6167163.1"/>
    <property type="molecule type" value="Genomic_DNA"/>
</dbReference>
<keyword evidence="1" id="KW-0238">DNA-binding</keyword>
<proteinExistence type="predicted"/>
<dbReference type="InterPro" id="IPR001789">
    <property type="entry name" value="Sig_transdc_resp-reg_receiver"/>
</dbReference>
<evidence type="ECO:0000256" key="2">
    <source>
        <dbReference type="PROSITE-ProRule" id="PRU00169"/>
    </source>
</evidence>
<dbReference type="Proteomes" id="UP001299970">
    <property type="component" value="Unassembled WGS sequence"/>
</dbReference>
<feature type="domain" description="Response regulatory" evidence="3">
    <location>
        <begin position="4"/>
        <end position="112"/>
    </location>
</feature>
<name>A0ABS9TFA4_9PSEU</name>
<dbReference type="PANTHER" id="PTHR43214">
    <property type="entry name" value="TWO-COMPONENT RESPONSE REGULATOR"/>
    <property type="match status" value="1"/>
</dbReference>
<keyword evidence="5" id="KW-1185">Reference proteome</keyword>
<dbReference type="PANTHER" id="PTHR43214:SF43">
    <property type="entry name" value="TWO-COMPONENT RESPONSE REGULATOR"/>
    <property type="match status" value="1"/>
</dbReference>
<evidence type="ECO:0000256" key="1">
    <source>
        <dbReference type="ARBA" id="ARBA00023125"/>
    </source>
</evidence>
<gene>
    <name evidence="4" type="ORF">MMF94_15885</name>
</gene>
<evidence type="ECO:0000313" key="4">
    <source>
        <dbReference type="EMBL" id="MCH6167163.1"/>
    </source>
</evidence>
<accession>A0ABS9TFA4</accession>
<sequence>MTGTVAVVDRIPTFRAGLTAVLEQGGFAVAEPEPPDLRMPYDRIDAAVVTVHTADMHTIRELVADFPDLIVVAVLVSPAIADFHGALRAGAHAGVLWDSKPDDIVAVLRAAIAGQTLLPTPIVRALAESSVERPEGGTLRDDEVRWLRAIARGTSVVRLARNEGYSQREIFRRLADLYARMGVRNRHEAVALASRWGLLMPAPDSAAEHRTTVLQLHKTR</sequence>